<evidence type="ECO:0000256" key="1">
    <source>
        <dbReference type="SAM" id="SignalP"/>
    </source>
</evidence>
<proteinExistence type="predicted"/>
<sequence>MFCNILKYTVAQMALCSAFVAMAPLCAAAQEAPPQQMTAAQLFQYADQLSASGQYASAETAYRALAKHPEPELRREARFRLAMMMAHRQRRYGEAALELRLILDEKPDAAGVRLELARIEAMDGQVGAATRDLRAAQAGRLPVDVERMVRFYEQVLSAQRPYGGSLEINLAPDSNVNRATSSGTLGTVLGDFTLDDRAKAHSGLGLGLRGQAYARQGLSSGLFMVGRVSASADLYRQTAYQDVVLAPAAGPELVKGRHRITLSGGPLWRWHGGQLYTSGALASAAWSLPLSPRTQGRLELAATGTTNHFNALENGHAFTLSASLDHAFSASTGGTLRSFANRVEARDPAFANRSAGASVSLWADVGHTTVVASAGGAYLQADARFALFPDARRDISANASLAASFRHLRWHGFVPLLRARYERNWSSVGLWDYSRFSGEVGVGSVL</sequence>
<gene>
    <name evidence="3" type="ORF">EOE18_16630</name>
</gene>
<dbReference type="Pfam" id="PF04575">
    <property type="entry name" value="SlipAM"/>
    <property type="match status" value="1"/>
</dbReference>
<evidence type="ECO:0000313" key="3">
    <source>
        <dbReference type="EMBL" id="RVU03240.1"/>
    </source>
</evidence>
<accession>A0A437N005</accession>
<dbReference type="EMBL" id="SACO01000018">
    <property type="protein sequence ID" value="RVU03240.1"/>
    <property type="molecule type" value="Genomic_DNA"/>
</dbReference>
<organism evidence="3 4">
    <name type="scientific">Novosphingobium umbonatum</name>
    <dbReference type="NCBI Taxonomy" id="1908524"/>
    <lineage>
        <taxon>Bacteria</taxon>
        <taxon>Pseudomonadati</taxon>
        <taxon>Pseudomonadota</taxon>
        <taxon>Alphaproteobacteria</taxon>
        <taxon>Sphingomonadales</taxon>
        <taxon>Sphingomonadaceae</taxon>
        <taxon>Novosphingobium</taxon>
    </lineage>
</organism>
<keyword evidence="1" id="KW-0732">Signal</keyword>
<dbReference type="InterPro" id="IPR007655">
    <property type="entry name" value="Slam_C"/>
</dbReference>
<dbReference type="AlphaFoldDB" id="A0A437N005"/>
<name>A0A437N005_9SPHN</name>
<comment type="caution">
    <text evidence="3">The sequence shown here is derived from an EMBL/GenBank/DDBJ whole genome shotgun (WGS) entry which is preliminary data.</text>
</comment>
<feature type="signal peptide" evidence="1">
    <location>
        <begin position="1"/>
        <end position="23"/>
    </location>
</feature>
<dbReference type="Proteomes" id="UP000282837">
    <property type="component" value="Unassembled WGS sequence"/>
</dbReference>
<evidence type="ECO:0000259" key="2">
    <source>
        <dbReference type="Pfam" id="PF04575"/>
    </source>
</evidence>
<feature type="domain" description="Surface lipoprotein assembly modifier C-terminal" evidence="2">
    <location>
        <begin position="166"/>
        <end position="435"/>
    </location>
</feature>
<dbReference type="SUPFAM" id="SSF48452">
    <property type="entry name" value="TPR-like"/>
    <property type="match status" value="1"/>
</dbReference>
<dbReference type="Gene3D" id="1.25.40.10">
    <property type="entry name" value="Tetratricopeptide repeat domain"/>
    <property type="match status" value="1"/>
</dbReference>
<dbReference type="OrthoDB" id="6116449at2"/>
<protein>
    <submittedName>
        <fullName evidence="3">DUF560 domain-containing protein</fullName>
    </submittedName>
</protein>
<reference evidence="3 4" key="1">
    <citation type="submission" date="2019-01" db="EMBL/GenBank/DDBJ databases">
        <authorList>
            <person name="Chen W.-M."/>
        </authorList>
    </citation>
    <scope>NUCLEOTIDE SEQUENCE [LARGE SCALE GENOMIC DNA]</scope>
    <source>
        <strain evidence="3 4">FSY-9</strain>
    </source>
</reference>
<evidence type="ECO:0000313" key="4">
    <source>
        <dbReference type="Proteomes" id="UP000282837"/>
    </source>
</evidence>
<feature type="chain" id="PRO_5019211779" evidence="1">
    <location>
        <begin position="24"/>
        <end position="446"/>
    </location>
</feature>
<dbReference type="InterPro" id="IPR011990">
    <property type="entry name" value="TPR-like_helical_dom_sf"/>
</dbReference>
<keyword evidence="4" id="KW-1185">Reference proteome</keyword>